<comment type="pathway">
    <text evidence="2 13">Glycolipid biosynthesis; lipid IV(A) biosynthesis; lipid IV(A) from (3R)-3-hydroxytetradecanoyl-[acyl-carrier-protein] and UDP-N-acetyl-alpha-D-glucosamine: step 6/6.</text>
</comment>
<evidence type="ECO:0000256" key="9">
    <source>
        <dbReference type="ARBA" id="ARBA00022777"/>
    </source>
</evidence>
<dbReference type="EC" id="2.7.1.130" evidence="3 13"/>
<evidence type="ECO:0000313" key="15">
    <source>
        <dbReference type="Proteomes" id="UP000003242"/>
    </source>
</evidence>
<evidence type="ECO:0000256" key="3">
    <source>
        <dbReference type="ARBA" id="ARBA00012071"/>
    </source>
</evidence>
<keyword evidence="7 13" id="KW-0808">Transferase</keyword>
<dbReference type="InterPro" id="IPR027417">
    <property type="entry name" value="P-loop_NTPase"/>
</dbReference>
<keyword evidence="10 13" id="KW-0067">ATP-binding</keyword>
<dbReference type="EMBL" id="ADGP01000023">
    <property type="protein sequence ID" value="EFD93497.1"/>
    <property type="molecule type" value="Genomic_DNA"/>
</dbReference>
<organism evidence="14 15">
    <name type="scientific">Megasphaera lornae</name>
    <dbReference type="NCBI Taxonomy" id="1000568"/>
    <lineage>
        <taxon>Bacteria</taxon>
        <taxon>Bacillati</taxon>
        <taxon>Bacillota</taxon>
        <taxon>Negativicutes</taxon>
        <taxon>Veillonellales</taxon>
        <taxon>Veillonellaceae</taxon>
        <taxon>Megasphaera</taxon>
    </lineage>
</organism>
<dbReference type="AlphaFoldDB" id="D3LW30"/>
<dbReference type="PANTHER" id="PTHR42724:SF1">
    <property type="entry name" value="TETRAACYLDISACCHARIDE 4'-KINASE, MITOCHONDRIAL-RELATED"/>
    <property type="match status" value="1"/>
</dbReference>
<evidence type="ECO:0000313" key="14">
    <source>
        <dbReference type="EMBL" id="EFD93497.1"/>
    </source>
</evidence>
<evidence type="ECO:0000256" key="11">
    <source>
        <dbReference type="ARBA" id="ARBA00023098"/>
    </source>
</evidence>
<comment type="similarity">
    <text evidence="13">Belongs to the LpxK family.</text>
</comment>
<dbReference type="GO" id="GO:0005524">
    <property type="term" value="F:ATP binding"/>
    <property type="evidence" value="ECO:0007669"/>
    <property type="project" value="UniProtKB-UniRule"/>
</dbReference>
<comment type="caution">
    <text evidence="14">The sequence shown here is derived from an EMBL/GenBank/DDBJ whole genome shotgun (WGS) entry which is preliminary data.</text>
</comment>
<evidence type="ECO:0000256" key="5">
    <source>
        <dbReference type="ARBA" id="ARBA00022516"/>
    </source>
</evidence>
<comment type="catalytic activity">
    <reaction evidence="13">
        <text>a lipid A disaccharide + ATP = a lipid IVA + ADP + H(+)</text>
        <dbReference type="Rhea" id="RHEA:67840"/>
        <dbReference type="ChEBI" id="CHEBI:15378"/>
        <dbReference type="ChEBI" id="CHEBI:30616"/>
        <dbReference type="ChEBI" id="CHEBI:176343"/>
        <dbReference type="ChEBI" id="CHEBI:176425"/>
        <dbReference type="ChEBI" id="CHEBI:456216"/>
        <dbReference type="EC" id="2.7.1.130"/>
    </reaction>
</comment>
<gene>
    <name evidence="13 14" type="primary">lpxK</name>
    <name evidence="14" type="ORF">HMPREF0889_1171</name>
</gene>
<keyword evidence="5 13" id="KW-0444">Lipid biosynthesis</keyword>
<dbReference type="STRING" id="699218.HMPREF0889_1171"/>
<reference evidence="15" key="1">
    <citation type="submission" date="2009-12" db="EMBL/GenBank/DDBJ databases">
        <title>Sequence of Clostridiales genomosp. BVAB3 str. UPII9-5.</title>
        <authorList>
            <person name="Madupu R."/>
            <person name="Durkin A.S."/>
            <person name="Torralba M."/>
            <person name="Methe B."/>
            <person name="Sutton G.G."/>
            <person name="Strausberg R.L."/>
            <person name="Nelson K.E."/>
        </authorList>
    </citation>
    <scope>NUCLEOTIDE SEQUENCE [LARGE SCALE GENOMIC DNA]</scope>
    <source>
        <strain evidence="15">28L</strain>
    </source>
</reference>
<evidence type="ECO:0000256" key="1">
    <source>
        <dbReference type="ARBA" id="ARBA00002274"/>
    </source>
</evidence>
<dbReference type="GO" id="GO:0009245">
    <property type="term" value="P:lipid A biosynthetic process"/>
    <property type="evidence" value="ECO:0007669"/>
    <property type="project" value="UniProtKB-UniRule"/>
</dbReference>
<feature type="binding site" evidence="13">
    <location>
        <begin position="73"/>
        <end position="80"/>
    </location>
    <ligand>
        <name>ATP</name>
        <dbReference type="ChEBI" id="CHEBI:30616"/>
    </ligand>
</feature>
<keyword evidence="6 13" id="KW-0441">Lipid A biosynthesis</keyword>
<evidence type="ECO:0000256" key="8">
    <source>
        <dbReference type="ARBA" id="ARBA00022741"/>
    </source>
</evidence>
<evidence type="ECO:0000256" key="12">
    <source>
        <dbReference type="ARBA" id="ARBA00029757"/>
    </source>
</evidence>
<dbReference type="NCBIfam" id="TIGR00682">
    <property type="entry name" value="lpxK"/>
    <property type="match status" value="1"/>
</dbReference>
<name>D3LW30_9FIRM</name>
<comment type="function">
    <text evidence="1 13">Transfers the gamma-phosphate of ATP to the 4'-position of a tetraacyldisaccharide 1-phosphate intermediate (termed DS-1-P) to form tetraacyldisaccharide 1,4'-bis-phosphate (lipid IVA).</text>
</comment>
<keyword evidence="11 13" id="KW-0443">Lipid metabolism</keyword>
<dbReference type="Proteomes" id="UP000003242">
    <property type="component" value="Unassembled WGS sequence"/>
</dbReference>
<evidence type="ECO:0000256" key="7">
    <source>
        <dbReference type="ARBA" id="ARBA00022679"/>
    </source>
</evidence>
<keyword evidence="8 13" id="KW-0547">Nucleotide-binding</keyword>
<dbReference type="PANTHER" id="PTHR42724">
    <property type="entry name" value="TETRAACYLDISACCHARIDE 4'-KINASE"/>
    <property type="match status" value="1"/>
</dbReference>
<dbReference type="GO" id="GO:0009029">
    <property type="term" value="F:lipid-A 4'-kinase activity"/>
    <property type="evidence" value="ECO:0007669"/>
    <property type="project" value="UniProtKB-UniRule"/>
</dbReference>
<dbReference type="Pfam" id="PF02606">
    <property type="entry name" value="LpxK"/>
    <property type="match status" value="1"/>
</dbReference>
<dbReference type="RefSeq" id="WP_009370007.1">
    <property type="nucleotide sequence ID" value="NZ_ADGP01000023.1"/>
</dbReference>
<keyword evidence="9 13" id="KW-0418">Kinase</keyword>
<evidence type="ECO:0000256" key="2">
    <source>
        <dbReference type="ARBA" id="ARBA00004870"/>
    </source>
</evidence>
<dbReference type="SUPFAM" id="SSF52540">
    <property type="entry name" value="P-loop containing nucleoside triphosphate hydrolases"/>
    <property type="match status" value="1"/>
</dbReference>
<dbReference type="HAMAP" id="MF_00409">
    <property type="entry name" value="LpxK"/>
    <property type="match status" value="1"/>
</dbReference>
<dbReference type="eggNOG" id="COG1663">
    <property type="taxonomic scope" value="Bacteria"/>
</dbReference>
<dbReference type="UniPathway" id="UPA00359">
    <property type="reaction ID" value="UER00482"/>
</dbReference>
<evidence type="ECO:0000256" key="6">
    <source>
        <dbReference type="ARBA" id="ARBA00022556"/>
    </source>
</evidence>
<evidence type="ECO:0000256" key="13">
    <source>
        <dbReference type="HAMAP-Rule" id="MF_00409"/>
    </source>
</evidence>
<dbReference type="InterPro" id="IPR003758">
    <property type="entry name" value="LpxK"/>
</dbReference>
<dbReference type="GO" id="GO:0009244">
    <property type="term" value="P:lipopolysaccharide core region biosynthetic process"/>
    <property type="evidence" value="ECO:0007669"/>
    <property type="project" value="TreeGrafter"/>
</dbReference>
<evidence type="ECO:0000256" key="10">
    <source>
        <dbReference type="ARBA" id="ARBA00022840"/>
    </source>
</evidence>
<protein>
    <recommendedName>
        <fullName evidence="4 13">Tetraacyldisaccharide 4'-kinase</fullName>
        <ecNumber evidence="3 13">2.7.1.130</ecNumber>
    </recommendedName>
    <alternativeName>
        <fullName evidence="12 13">Lipid A 4'-kinase</fullName>
    </alternativeName>
</protein>
<dbReference type="GO" id="GO:0005886">
    <property type="term" value="C:plasma membrane"/>
    <property type="evidence" value="ECO:0007669"/>
    <property type="project" value="TreeGrafter"/>
</dbReference>
<proteinExistence type="inferred from homology"/>
<evidence type="ECO:0000256" key="4">
    <source>
        <dbReference type="ARBA" id="ARBA00016436"/>
    </source>
</evidence>
<accession>D3LW30</accession>
<sequence>MMKIRYKNKVNAYFQYLMHTSSFSVFDRIVLGLLSFFSYIYGWGVQYIRGSYVQGKKVIKKVSVPVISIGNITAGGTGKTPLTCFFAAVLQQQGKKPAVLTRGYGGTAEHTGVTVSDGKRLLVTPEVGGDEAVLMGRLLPQVPVLAGKRRYETARQAIRDFACDVLLLDDGFQHWQLHRDLDIVLIDGTNPFGNGHVLPRGILREKPEQLQRAGLLVLTKGESLSADEKKKVVCHIRQYNKTAPLVEAQLTVCGCTPLVRWRQGYRTDAPVAGTKVIAISALGNPQVFERTLVQSGYQVIDSLQYADHHPYTEKEYAVWRQLAAATGAILVTTEKDAVKIAALTEAAFPLYVLSITMTITQGRETAEKVIQAQWEDKS</sequence>